<dbReference type="PANTHER" id="PTHR35891:SF3">
    <property type="entry name" value="THIOL:DISULFIDE INTERCHANGE PROTEIN DSBL"/>
    <property type="match status" value="1"/>
</dbReference>
<comment type="subcellular location">
    <subcellularLocation>
        <location evidence="1">Periplasm</location>
    </subcellularLocation>
</comment>
<dbReference type="InterPro" id="IPR050824">
    <property type="entry name" value="Thiol_disulfide_DsbA"/>
</dbReference>
<feature type="domain" description="Thioredoxin" evidence="8">
    <location>
        <begin position="23"/>
        <end position="196"/>
    </location>
</feature>
<dbReference type="AlphaFoldDB" id="A0A1J5TL02"/>
<evidence type="ECO:0000256" key="3">
    <source>
        <dbReference type="ARBA" id="ARBA00013831"/>
    </source>
</evidence>
<keyword evidence="6" id="KW-1015">Disulfide bond</keyword>
<comment type="caution">
    <text evidence="9">The sequence shown here is derived from an EMBL/GenBank/DDBJ whole genome shotgun (WGS) entry which is preliminary data.</text>
</comment>
<keyword evidence="7" id="KW-0676">Redox-active center</keyword>
<name>A0A1J5TL02_9ZZZZ</name>
<gene>
    <name evidence="9" type="primary">dsbA_1</name>
    <name evidence="9" type="ORF">GALL_26850</name>
</gene>
<dbReference type="EMBL" id="MLJW01000006">
    <property type="protein sequence ID" value="OIR16864.1"/>
    <property type="molecule type" value="Genomic_DNA"/>
</dbReference>
<evidence type="ECO:0000259" key="8">
    <source>
        <dbReference type="PROSITE" id="PS51352"/>
    </source>
</evidence>
<dbReference type="GO" id="GO:0042597">
    <property type="term" value="C:periplasmic space"/>
    <property type="evidence" value="ECO:0007669"/>
    <property type="project" value="UniProtKB-SubCell"/>
</dbReference>
<evidence type="ECO:0000256" key="1">
    <source>
        <dbReference type="ARBA" id="ARBA00004418"/>
    </source>
</evidence>
<dbReference type="GO" id="GO:0016491">
    <property type="term" value="F:oxidoreductase activity"/>
    <property type="evidence" value="ECO:0007669"/>
    <property type="project" value="InterPro"/>
</dbReference>
<dbReference type="Pfam" id="PF01323">
    <property type="entry name" value="DSBA"/>
    <property type="match status" value="1"/>
</dbReference>
<evidence type="ECO:0000256" key="7">
    <source>
        <dbReference type="ARBA" id="ARBA00023284"/>
    </source>
</evidence>
<evidence type="ECO:0000256" key="6">
    <source>
        <dbReference type="ARBA" id="ARBA00023157"/>
    </source>
</evidence>
<keyword evidence="5" id="KW-0574">Periplasm</keyword>
<keyword evidence="4" id="KW-0732">Signal</keyword>
<evidence type="ECO:0000313" key="9">
    <source>
        <dbReference type="EMBL" id="OIR16864.1"/>
    </source>
</evidence>
<dbReference type="PROSITE" id="PS51352">
    <property type="entry name" value="THIOREDOXIN_2"/>
    <property type="match status" value="1"/>
</dbReference>
<evidence type="ECO:0000256" key="5">
    <source>
        <dbReference type="ARBA" id="ARBA00022764"/>
    </source>
</evidence>
<comment type="similarity">
    <text evidence="2">Belongs to the thioredoxin family. DsbA subfamily.</text>
</comment>
<dbReference type="InterPro" id="IPR017937">
    <property type="entry name" value="Thioredoxin_CS"/>
</dbReference>
<dbReference type="InterPro" id="IPR023205">
    <property type="entry name" value="DsbA/DsbL"/>
</dbReference>
<dbReference type="InterPro" id="IPR013766">
    <property type="entry name" value="Thioredoxin_domain"/>
</dbReference>
<accession>A0A1J5TL02</accession>
<dbReference type="CDD" id="cd03019">
    <property type="entry name" value="DsbA_DsbA"/>
    <property type="match status" value="1"/>
</dbReference>
<dbReference type="PIRSF" id="PIRSF001488">
    <property type="entry name" value="Tdi_protein"/>
    <property type="match status" value="1"/>
</dbReference>
<dbReference type="InterPro" id="IPR001853">
    <property type="entry name" value="DSBA-like_thioredoxin_dom"/>
</dbReference>
<proteinExistence type="inferred from homology"/>
<reference evidence="9" key="1">
    <citation type="submission" date="2016-10" db="EMBL/GenBank/DDBJ databases">
        <title>Sequence of Gallionella enrichment culture.</title>
        <authorList>
            <person name="Poehlein A."/>
            <person name="Muehling M."/>
            <person name="Daniel R."/>
        </authorList>
    </citation>
    <scope>NUCLEOTIDE SEQUENCE</scope>
</reference>
<protein>
    <recommendedName>
        <fullName evidence="3">Thiol:disulfide interchange protein DsbA</fullName>
    </recommendedName>
</protein>
<evidence type="ECO:0000256" key="2">
    <source>
        <dbReference type="ARBA" id="ARBA00005791"/>
    </source>
</evidence>
<dbReference type="InterPro" id="IPR036249">
    <property type="entry name" value="Thioredoxin-like_sf"/>
</dbReference>
<organism evidence="9">
    <name type="scientific">mine drainage metagenome</name>
    <dbReference type="NCBI Taxonomy" id="410659"/>
    <lineage>
        <taxon>unclassified sequences</taxon>
        <taxon>metagenomes</taxon>
        <taxon>ecological metagenomes</taxon>
    </lineage>
</organism>
<dbReference type="SUPFAM" id="SSF52833">
    <property type="entry name" value="Thioredoxin-like"/>
    <property type="match status" value="1"/>
</dbReference>
<dbReference type="PANTHER" id="PTHR35891">
    <property type="entry name" value="THIOL:DISULFIDE INTERCHANGE PROTEIN DSBA"/>
    <property type="match status" value="1"/>
</dbReference>
<dbReference type="Gene3D" id="3.40.30.10">
    <property type="entry name" value="Glutaredoxin"/>
    <property type="match status" value="1"/>
</dbReference>
<sequence>MRFFRQTVAVLALLCATWAHAEGGSGYTLLNPPQPTTSGKKVEVLEFFFYGCPHCYHLHPLLTEWEKKKPKDVELQYVPTIFNASWEPMAYTFYALEALGQRQQLHNALFEAWNVQNIDLSDEGKIADFLARHGVDPAKFGAAYNSFSVQSKVVRSNQMVQSFAIRGTPTIAVDGKYIITGLQPADTIRVLDEVIKIARAERNRH</sequence>
<evidence type="ECO:0000256" key="4">
    <source>
        <dbReference type="ARBA" id="ARBA00022729"/>
    </source>
</evidence>
<dbReference type="PROSITE" id="PS00194">
    <property type="entry name" value="THIOREDOXIN_1"/>
    <property type="match status" value="1"/>
</dbReference>